<comment type="caution">
    <text evidence="3">The sequence shown here is derived from an EMBL/GenBank/DDBJ whole genome shotgun (WGS) entry which is preliminary data.</text>
</comment>
<keyword evidence="2" id="KW-0732">Signal</keyword>
<feature type="signal peptide" evidence="2">
    <location>
        <begin position="1"/>
        <end position="21"/>
    </location>
</feature>
<evidence type="ECO:0000313" key="3">
    <source>
        <dbReference type="EMBL" id="ORA36249.1"/>
    </source>
</evidence>
<accession>A0A1X0B251</accession>
<organism evidence="3 4">
    <name type="scientific">Mycobacterium aquaticum</name>
    <dbReference type="NCBI Taxonomy" id="1927124"/>
    <lineage>
        <taxon>Bacteria</taxon>
        <taxon>Bacillati</taxon>
        <taxon>Actinomycetota</taxon>
        <taxon>Actinomycetes</taxon>
        <taxon>Mycobacteriales</taxon>
        <taxon>Mycobacteriaceae</taxon>
        <taxon>Mycobacterium</taxon>
    </lineage>
</organism>
<sequence length="130" mass="12483">MSYSQRIVTALAALVVCSAAACGSQTTEQAPTSTSPATSSSSAKPAAPTQRTAPAAPGSTVPMMPNPNGDGSMVPCEGTICTNPNHGAGDDPAGNGGAVMPNPNGDGSAVPCEGTICTNPNHGAGDDGNG</sequence>
<dbReference type="RefSeq" id="WP_083164036.1">
    <property type="nucleotide sequence ID" value="NZ_MVHF01000009.1"/>
</dbReference>
<evidence type="ECO:0008006" key="5">
    <source>
        <dbReference type="Google" id="ProtNLM"/>
    </source>
</evidence>
<keyword evidence="4" id="KW-1185">Reference proteome</keyword>
<feature type="region of interest" description="Disordered" evidence="1">
    <location>
        <begin position="25"/>
        <end position="107"/>
    </location>
</feature>
<feature type="chain" id="PRO_5038596803" description="Lipoprotein" evidence="2">
    <location>
        <begin position="22"/>
        <end position="130"/>
    </location>
</feature>
<dbReference type="PROSITE" id="PS51257">
    <property type="entry name" value="PROKAR_LIPOPROTEIN"/>
    <property type="match status" value="1"/>
</dbReference>
<gene>
    <name evidence="3" type="ORF">BST13_11900</name>
</gene>
<evidence type="ECO:0000313" key="4">
    <source>
        <dbReference type="Proteomes" id="UP000192448"/>
    </source>
</evidence>
<dbReference type="EMBL" id="MVHF01000009">
    <property type="protein sequence ID" value="ORA36249.1"/>
    <property type="molecule type" value="Genomic_DNA"/>
</dbReference>
<evidence type="ECO:0000256" key="1">
    <source>
        <dbReference type="SAM" id="MobiDB-lite"/>
    </source>
</evidence>
<dbReference type="AlphaFoldDB" id="A0A1X0B251"/>
<proteinExistence type="predicted"/>
<protein>
    <recommendedName>
        <fullName evidence="5">Lipoprotein</fullName>
    </recommendedName>
</protein>
<name>A0A1X0B251_9MYCO</name>
<evidence type="ECO:0000256" key="2">
    <source>
        <dbReference type="SAM" id="SignalP"/>
    </source>
</evidence>
<reference evidence="3 4" key="1">
    <citation type="submission" date="2017-02" db="EMBL/GenBank/DDBJ databases">
        <title>The new phylogeny of genus Mycobacterium.</title>
        <authorList>
            <person name="Tortoli E."/>
            <person name="Trovato A."/>
            <person name="Cirillo D.M."/>
        </authorList>
    </citation>
    <scope>NUCLEOTIDE SEQUENCE [LARGE SCALE GENOMIC DNA]</scope>
    <source>
        <strain evidence="3 4">RW6</strain>
    </source>
</reference>
<dbReference type="Proteomes" id="UP000192448">
    <property type="component" value="Unassembled WGS sequence"/>
</dbReference>
<dbReference type="OrthoDB" id="4775409at2"/>
<feature type="compositionally biased region" description="Low complexity" evidence="1">
    <location>
        <begin position="25"/>
        <end position="57"/>
    </location>
</feature>